<dbReference type="InterPro" id="IPR019734">
    <property type="entry name" value="TPR_rpt"/>
</dbReference>
<dbReference type="Gene3D" id="1.25.40.10">
    <property type="entry name" value="Tetratricopeptide repeat domain"/>
    <property type="match status" value="8"/>
</dbReference>
<dbReference type="SMART" id="SM00028">
    <property type="entry name" value="TPR"/>
    <property type="match status" value="10"/>
</dbReference>
<dbReference type="GO" id="GO:0046813">
    <property type="term" value="P:receptor-mediated virion attachment to host cell"/>
    <property type="evidence" value="ECO:0007669"/>
    <property type="project" value="TreeGrafter"/>
</dbReference>
<comment type="caution">
    <text evidence="3">The sequence shown here is derived from an EMBL/GenBank/DDBJ whole genome shotgun (WGS) entry which is preliminary data.</text>
</comment>
<sequence length="1001" mass="114457">MLRLICVFISFIPCIVPAQTAGGITSPVNLYKEGRELFLQKNYAAAIPTLQSFIEQQSLLPELYQEAEYMLACSTYELDNVVGVALLTTYLQKYPDTPYTNRIRTLLGANAFYGEDYEKALTLLLASQIDLLADDERDDAAYRTAVSYLKTGHPVDAAIWFDILNNHASSSRYQRDCTYYISYIRYTQQKYDEALTGFLSLQNDAGYGSLVPYYISKIYLLQKQYDKAELTARSYLSAYPQHSYAAEMHCILGEVYYQAGEYLKAISAFEEYMARESAPQRTALYMAGLSYYRLDVYSKAAAALEQVVPVNDEITQNAYLHLGLSYLQAAEKTKARMAFEQAAALNTDRNVKEKAAYNYALCIYETSFSAFGEAVTVFERFLNEFPNSIYAGKIGSYLVETYMNTRSYEAALKSIERITHPSEPIMEAKQNILFQLGMQSFANAAFQDALSYFDRSIVAGKYNRQTKADTHYWRGEAYYRTGNMQLAARNFNDYLQQTKQREDTYALAHYNLGYIAFNQRNYALALNWFRKYVNLINRENETAADTYNRMGDCYLQTRNFSEAKQYYAEAESMETQWGDYSFYQIALVLGIQRDYSGKITTLNRLIGKYPSSPYITNAFYEKGHAYVLMNNNHQAITAFQELIQKYPQSPVARTAATEIGLLYYQNEDYNNAIEAYKYVIKKYPGSDEARTSLRDLKSIYMDTNRVSEFAAMVSALPGQIRFDVSEEDSLTYTAAENVYMRGKAKEAKQSFGTYLQSFPEGAFSLNAHYYLCLIGKAEKNNDMVLLHSGKLLEYPDNPFSEQVLMMRAEVQYQLKQYADALVSYNMLKDKTSDEECRLTAQTGILRCAFLIYNDAETIQAADDLLSMRKLSPELATEARYCRAKSYLNQKSFAAAMNDLKSLAKDTRTSFGAEAKFLIADRYYAEGNYAEAEKEILDFIDKGTPHAYWLARGFILLSDVYVAMGKLPEARQYLLSLQQNYHADDHIESMIENKLRKLDTGK</sequence>
<dbReference type="SUPFAM" id="SSF48452">
    <property type="entry name" value="TPR-like"/>
    <property type="match status" value="5"/>
</dbReference>
<keyword evidence="1" id="KW-0677">Repeat</keyword>
<dbReference type="PANTHER" id="PTHR44858">
    <property type="entry name" value="TETRATRICOPEPTIDE REPEAT PROTEIN 6"/>
    <property type="match status" value="1"/>
</dbReference>
<reference evidence="3" key="1">
    <citation type="submission" date="2019-03" db="EMBL/GenBank/DDBJ databases">
        <title>Single cell metagenomics reveals metabolic interactions within the superorganism composed of flagellate Streblomastix strix and complex community of Bacteroidetes bacteria on its surface.</title>
        <authorList>
            <person name="Treitli S.C."/>
            <person name="Kolisko M."/>
            <person name="Husnik F."/>
            <person name="Keeling P."/>
            <person name="Hampl V."/>
        </authorList>
    </citation>
    <scope>NUCLEOTIDE SEQUENCE</scope>
    <source>
        <strain evidence="3">STM</strain>
    </source>
</reference>
<dbReference type="PROSITE" id="PS50005">
    <property type="entry name" value="TPR"/>
    <property type="match status" value="5"/>
</dbReference>
<accession>A0A5J4SAB0</accession>
<organism evidence="3">
    <name type="scientific">termite gut metagenome</name>
    <dbReference type="NCBI Taxonomy" id="433724"/>
    <lineage>
        <taxon>unclassified sequences</taxon>
        <taxon>metagenomes</taxon>
        <taxon>organismal metagenomes</taxon>
    </lineage>
</organism>
<protein>
    <submittedName>
        <fullName evidence="3">Outer membrane protein assembly factor BamD</fullName>
    </submittedName>
</protein>
<dbReference type="InterPro" id="IPR050498">
    <property type="entry name" value="Ycf3"/>
</dbReference>
<name>A0A5J4SAB0_9ZZZZ</name>
<dbReference type="AlphaFoldDB" id="A0A5J4SAB0"/>
<gene>
    <name evidence="3" type="ORF">EZS27_009858</name>
</gene>
<evidence type="ECO:0000256" key="1">
    <source>
        <dbReference type="ARBA" id="ARBA00022737"/>
    </source>
</evidence>
<dbReference type="Pfam" id="PF13432">
    <property type="entry name" value="TPR_16"/>
    <property type="match status" value="2"/>
</dbReference>
<dbReference type="GO" id="GO:0009279">
    <property type="term" value="C:cell outer membrane"/>
    <property type="evidence" value="ECO:0007669"/>
    <property type="project" value="TreeGrafter"/>
</dbReference>
<evidence type="ECO:0000313" key="3">
    <source>
        <dbReference type="EMBL" id="KAA6342385.1"/>
    </source>
</evidence>
<dbReference type="EMBL" id="SNRY01000329">
    <property type="protein sequence ID" value="KAA6342385.1"/>
    <property type="molecule type" value="Genomic_DNA"/>
</dbReference>
<dbReference type="Pfam" id="PF13181">
    <property type="entry name" value="TPR_8"/>
    <property type="match status" value="2"/>
</dbReference>
<dbReference type="PANTHER" id="PTHR44858:SF1">
    <property type="entry name" value="UDP-N-ACETYLGLUCOSAMINE--PEPTIDE N-ACETYLGLUCOSAMINYLTRANSFERASE SPINDLY-RELATED"/>
    <property type="match status" value="1"/>
</dbReference>
<evidence type="ECO:0000256" key="2">
    <source>
        <dbReference type="ARBA" id="ARBA00022803"/>
    </source>
</evidence>
<proteinExistence type="predicted"/>
<dbReference type="InterPro" id="IPR011990">
    <property type="entry name" value="TPR-like_helical_dom_sf"/>
</dbReference>
<keyword evidence="2" id="KW-0802">TPR repeat</keyword>